<evidence type="ECO:0000313" key="2">
    <source>
        <dbReference type="EMBL" id="MZQ91260.1"/>
    </source>
</evidence>
<dbReference type="OrthoDB" id="5287589at2"/>
<feature type="compositionally biased region" description="Pro residues" evidence="1">
    <location>
        <begin position="108"/>
        <end position="119"/>
    </location>
</feature>
<evidence type="ECO:0000256" key="1">
    <source>
        <dbReference type="SAM" id="MobiDB-lite"/>
    </source>
</evidence>
<dbReference type="Proteomes" id="UP000477083">
    <property type="component" value="Unassembled WGS sequence"/>
</dbReference>
<accession>A0A6L8VQ19</accession>
<reference evidence="2 3" key="1">
    <citation type="submission" date="2020-01" db="EMBL/GenBank/DDBJ databases">
        <title>Frigidibacter albus SP32T (=CGMCC 1.13995T).</title>
        <authorList>
            <person name="Liao X."/>
        </authorList>
    </citation>
    <scope>NUCLEOTIDE SEQUENCE [LARGE SCALE GENOMIC DNA]</scope>
    <source>
        <strain evidence="2 3">SP32</strain>
    </source>
</reference>
<dbReference type="RefSeq" id="WP_161348643.1">
    <property type="nucleotide sequence ID" value="NZ_JAAAUC010000023.1"/>
</dbReference>
<gene>
    <name evidence="2" type="ORF">GS660_19420</name>
</gene>
<name>A0A6L8VQ19_9RHOB</name>
<feature type="region of interest" description="Disordered" evidence="1">
    <location>
        <begin position="100"/>
        <end position="132"/>
    </location>
</feature>
<protein>
    <submittedName>
        <fullName evidence="2">Uncharacterized protein</fullName>
    </submittedName>
</protein>
<dbReference type="AlphaFoldDB" id="A0A6L8VQ19"/>
<sequence>MERTLIAVGGKIPWQVSLNPRQRQFNNEQVGAAIARRAKESGFFGDPHLPASYRGIEELQEKAKRLDKVEFRGTPTQGLTVMPGKVMDRSPSPAVHLVETPTAATKPPADPAPTAPPNGPVMTFTPIKESKL</sequence>
<proteinExistence type="predicted"/>
<keyword evidence="3" id="KW-1185">Reference proteome</keyword>
<comment type="caution">
    <text evidence="2">The sequence shown here is derived from an EMBL/GenBank/DDBJ whole genome shotgun (WGS) entry which is preliminary data.</text>
</comment>
<evidence type="ECO:0000313" key="3">
    <source>
        <dbReference type="Proteomes" id="UP000477083"/>
    </source>
</evidence>
<dbReference type="EMBL" id="WWNR01000022">
    <property type="protein sequence ID" value="MZQ91260.1"/>
    <property type="molecule type" value="Genomic_DNA"/>
</dbReference>
<organism evidence="2 3">
    <name type="scientific">Frigidibacter albus</name>
    <dbReference type="NCBI Taxonomy" id="1465486"/>
    <lineage>
        <taxon>Bacteria</taxon>
        <taxon>Pseudomonadati</taxon>
        <taxon>Pseudomonadota</taxon>
        <taxon>Alphaproteobacteria</taxon>
        <taxon>Rhodobacterales</taxon>
        <taxon>Paracoccaceae</taxon>
        <taxon>Frigidibacter</taxon>
    </lineage>
</organism>